<dbReference type="Proteomes" id="UP001527925">
    <property type="component" value="Unassembled WGS sequence"/>
</dbReference>
<protein>
    <submittedName>
        <fullName evidence="3">Uncharacterized protein</fullName>
    </submittedName>
</protein>
<evidence type="ECO:0000313" key="4">
    <source>
        <dbReference type="Proteomes" id="UP001527925"/>
    </source>
</evidence>
<keyword evidence="2" id="KW-0732">Signal</keyword>
<gene>
    <name evidence="3" type="ORF">HK105_206343</name>
</gene>
<reference evidence="3 4" key="1">
    <citation type="submission" date="2023-09" db="EMBL/GenBank/DDBJ databases">
        <title>Pangenome analysis of Batrachochytrium dendrobatidis and related Chytrids.</title>
        <authorList>
            <person name="Yacoub M.N."/>
            <person name="Stajich J.E."/>
            <person name="James T.Y."/>
        </authorList>
    </citation>
    <scope>NUCLEOTIDE SEQUENCE [LARGE SCALE GENOMIC DNA]</scope>
    <source>
        <strain evidence="3 4">JEL0888</strain>
    </source>
</reference>
<feature type="chain" id="PRO_5046620997" evidence="2">
    <location>
        <begin position="21"/>
        <end position="259"/>
    </location>
</feature>
<dbReference type="InterPro" id="IPR008979">
    <property type="entry name" value="Galactose-bd-like_sf"/>
</dbReference>
<feature type="signal peptide" evidence="2">
    <location>
        <begin position="1"/>
        <end position="20"/>
    </location>
</feature>
<evidence type="ECO:0000256" key="2">
    <source>
        <dbReference type="SAM" id="SignalP"/>
    </source>
</evidence>
<feature type="region of interest" description="Disordered" evidence="1">
    <location>
        <begin position="204"/>
        <end position="239"/>
    </location>
</feature>
<evidence type="ECO:0000256" key="1">
    <source>
        <dbReference type="SAM" id="MobiDB-lite"/>
    </source>
</evidence>
<accession>A0ABR4N3G4</accession>
<dbReference type="EMBL" id="JADGIZ020000037">
    <property type="protein sequence ID" value="KAL2914085.1"/>
    <property type="molecule type" value="Genomic_DNA"/>
</dbReference>
<proteinExistence type="predicted"/>
<sequence>MHAAFALAVALAAAASPAAAQVCKKDLLVDDFAKTQTAVIANETRQVDLLGGDYGAVGVGWKVDTAKKAMVLTSLNGTSNFWFAKFDAGACFDLTGYSAIDFDLVGPAGSDMQFTLTQKLPDCSERAPDGSDSAYLALSKYAKMDGTKKHVSLPLADFAKNINGSNYDFIHLKDFTPVNLGPTGAVFEMSNLVLKGGCGVPGTGTNTGTAPSATGGSPAPTGSGSSPQPTQPGQKNGGVRAAAGGMLGAVVAAVVAAVL</sequence>
<comment type="caution">
    <text evidence="3">The sequence shown here is derived from an EMBL/GenBank/DDBJ whole genome shotgun (WGS) entry which is preliminary data.</text>
</comment>
<dbReference type="SUPFAM" id="SSF49785">
    <property type="entry name" value="Galactose-binding domain-like"/>
    <property type="match status" value="1"/>
</dbReference>
<name>A0ABR4N3G4_9FUNG</name>
<keyword evidence="4" id="KW-1185">Reference proteome</keyword>
<dbReference type="Gene3D" id="2.60.120.430">
    <property type="entry name" value="Galactose-binding lectin"/>
    <property type="match status" value="1"/>
</dbReference>
<evidence type="ECO:0000313" key="3">
    <source>
        <dbReference type="EMBL" id="KAL2914085.1"/>
    </source>
</evidence>
<organism evidence="3 4">
    <name type="scientific">Polyrhizophydium stewartii</name>
    <dbReference type="NCBI Taxonomy" id="2732419"/>
    <lineage>
        <taxon>Eukaryota</taxon>
        <taxon>Fungi</taxon>
        <taxon>Fungi incertae sedis</taxon>
        <taxon>Chytridiomycota</taxon>
        <taxon>Chytridiomycota incertae sedis</taxon>
        <taxon>Chytridiomycetes</taxon>
        <taxon>Rhizophydiales</taxon>
        <taxon>Rhizophydiales incertae sedis</taxon>
        <taxon>Polyrhizophydium</taxon>
    </lineage>
</organism>